<protein>
    <submittedName>
        <fullName evidence="1">Uncharacterized protein</fullName>
    </submittedName>
</protein>
<dbReference type="EMBL" id="GBRH01229269">
    <property type="protein sequence ID" value="JAD68626.1"/>
    <property type="molecule type" value="Transcribed_RNA"/>
</dbReference>
<dbReference type="PROSITE" id="PS51257">
    <property type="entry name" value="PROKAR_LIPOPROTEIN"/>
    <property type="match status" value="1"/>
</dbReference>
<proteinExistence type="predicted"/>
<dbReference type="AlphaFoldDB" id="A0A0A9BZB7"/>
<accession>A0A0A9BZB7</accession>
<organism evidence="1">
    <name type="scientific">Arundo donax</name>
    <name type="common">Giant reed</name>
    <name type="synonym">Donax arundinaceus</name>
    <dbReference type="NCBI Taxonomy" id="35708"/>
    <lineage>
        <taxon>Eukaryota</taxon>
        <taxon>Viridiplantae</taxon>
        <taxon>Streptophyta</taxon>
        <taxon>Embryophyta</taxon>
        <taxon>Tracheophyta</taxon>
        <taxon>Spermatophyta</taxon>
        <taxon>Magnoliopsida</taxon>
        <taxon>Liliopsida</taxon>
        <taxon>Poales</taxon>
        <taxon>Poaceae</taxon>
        <taxon>PACMAD clade</taxon>
        <taxon>Arundinoideae</taxon>
        <taxon>Arundineae</taxon>
        <taxon>Arundo</taxon>
    </lineage>
</organism>
<evidence type="ECO:0000313" key="1">
    <source>
        <dbReference type="EMBL" id="JAD68626.1"/>
    </source>
</evidence>
<name>A0A0A9BZB7_ARUDO</name>
<reference evidence="1" key="1">
    <citation type="submission" date="2014-09" db="EMBL/GenBank/DDBJ databases">
        <authorList>
            <person name="Magalhaes I.L.F."/>
            <person name="Oliveira U."/>
            <person name="Santos F.R."/>
            <person name="Vidigal T.H.D.A."/>
            <person name="Brescovit A.D."/>
            <person name="Santos A.J."/>
        </authorList>
    </citation>
    <scope>NUCLEOTIDE SEQUENCE</scope>
    <source>
        <tissue evidence="1">Shoot tissue taken approximately 20 cm above the soil surface</tissue>
    </source>
</reference>
<sequence length="18" mass="1845">MGRMSLTTASISLSLSSC</sequence>
<reference evidence="1" key="2">
    <citation type="journal article" date="2015" name="Data Brief">
        <title>Shoot transcriptome of the giant reed, Arundo donax.</title>
        <authorList>
            <person name="Barrero R.A."/>
            <person name="Guerrero F.D."/>
            <person name="Moolhuijzen P."/>
            <person name="Goolsby J.A."/>
            <person name="Tidwell J."/>
            <person name="Bellgard S.E."/>
            <person name="Bellgard M.I."/>
        </authorList>
    </citation>
    <scope>NUCLEOTIDE SEQUENCE</scope>
    <source>
        <tissue evidence="1">Shoot tissue taken approximately 20 cm above the soil surface</tissue>
    </source>
</reference>